<organism evidence="1 2">
    <name type="scientific">Rhodonellum ikkaensis</name>
    <dbReference type="NCBI Taxonomy" id="336829"/>
    <lineage>
        <taxon>Bacteria</taxon>
        <taxon>Pseudomonadati</taxon>
        <taxon>Bacteroidota</taxon>
        <taxon>Cytophagia</taxon>
        <taxon>Cytophagales</taxon>
        <taxon>Cytophagaceae</taxon>
        <taxon>Rhodonellum</taxon>
    </lineage>
</organism>
<proteinExistence type="predicted"/>
<dbReference type="InterPro" id="IPR036322">
    <property type="entry name" value="WD40_repeat_dom_sf"/>
</dbReference>
<dbReference type="InterPro" id="IPR015943">
    <property type="entry name" value="WD40/YVTN_repeat-like_dom_sf"/>
</dbReference>
<sequence length="540" mass="56955">MRKIYLIFAMSFAFLMGCNPDGENPSSQQNILISTDELALNARVSLDGAGVIGILDPNVASGRTAEVANAIPMILVAQVEAPRENGKTLKATHVDISGDYAFVGYNLEGEEYLGAVEIYDISVLTKPKITSQAIFKNADISSLEIVNGKLYIAAAFDVDAEPGISSPAQLVTVNVANGKFTSDFVKSQLEGFVATSVSKTNNHVAVTSGSNGVVALFDNDQKKIAELAISDLRATKYGNNVLAVLSGTEGIQILNAENLSPINKIATVQDVPQAKRTLDMGPDVLFAAEGSNGAGMYKLPSGELIKKFPIAMKPEGLASDEIVTNAISFDSNLLFMANGGAGLGLMDLTDLDNIVSLGVVDLSGSSNFVKYHNGHLFVATGAGGLQILELSKVQEIPLPGISCENVTPYTGNANLNVNSNDNFRYSGSASFQNVNIGGNLLFCGSMAVQNNMNLNSNGVFEMNGTFAFGQYQKNNTLSINSNAVLRISGSAVFYGDLNLNSGATIEFVGSGNSITIYGQVRKGNNVTITGNFTDTEGKLK</sequence>
<dbReference type="RefSeq" id="WP_019596242.1">
    <property type="nucleotide sequence ID" value="NZ_FNQC01000001.1"/>
</dbReference>
<dbReference type="SUPFAM" id="SSF50978">
    <property type="entry name" value="WD40 repeat-like"/>
    <property type="match status" value="1"/>
</dbReference>
<dbReference type="Gene3D" id="2.130.10.10">
    <property type="entry name" value="YVTN repeat-like/Quinoprotein amine dehydrogenase"/>
    <property type="match status" value="1"/>
</dbReference>
<dbReference type="EMBL" id="FNQC01000001">
    <property type="protein sequence ID" value="SDY52444.1"/>
    <property type="molecule type" value="Genomic_DNA"/>
</dbReference>
<evidence type="ECO:0000313" key="2">
    <source>
        <dbReference type="Proteomes" id="UP000199663"/>
    </source>
</evidence>
<dbReference type="PROSITE" id="PS51257">
    <property type="entry name" value="PROKAR_LIPOPROTEIN"/>
    <property type="match status" value="1"/>
</dbReference>
<name>A0A1H3KLI7_9BACT</name>
<comment type="caution">
    <text evidence="1">The sequence shown here is derived from an EMBL/GenBank/DDBJ whole genome shotgun (WGS) entry which is preliminary data.</text>
</comment>
<evidence type="ECO:0008006" key="3">
    <source>
        <dbReference type="Google" id="ProtNLM"/>
    </source>
</evidence>
<gene>
    <name evidence="1" type="ORF">SAMN05444412_101420</name>
</gene>
<protein>
    <recommendedName>
        <fullName evidence="3">LVIVD repeat-containing protein</fullName>
    </recommendedName>
</protein>
<evidence type="ECO:0000313" key="1">
    <source>
        <dbReference type="EMBL" id="SDY52444.1"/>
    </source>
</evidence>
<reference evidence="1 2" key="1">
    <citation type="submission" date="2016-10" db="EMBL/GenBank/DDBJ databases">
        <authorList>
            <person name="Varghese N."/>
            <person name="Submissions S."/>
        </authorList>
    </citation>
    <scope>NUCLEOTIDE SEQUENCE [LARGE SCALE GENOMIC DNA]</scope>
    <source>
        <strain evidence="1 2">DSM 17997</strain>
    </source>
</reference>
<accession>A0A1H3KLI7</accession>
<dbReference type="Proteomes" id="UP000199663">
    <property type="component" value="Unassembled WGS sequence"/>
</dbReference>
<keyword evidence="2" id="KW-1185">Reference proteome</keyword>